<dbReference type="InterPro" id="IPR036249">
    <property type="entry name" value="Thioredoxin-like_sf"/>
</dbReference>
<protein>
    <submittedName>
        <fullName evidence="1">Disulfide bond formation protein DsbA</fullName>
    </submittedName>
</protein>
<dbReference type="RefSeq" id="WP_196153364.1">
    <property type="nucleotide sequence ID" value="NZ_JADMLG010000020.1"/>
</dbReference>
<evidence type="ECO:0000313" key="1">
    <source>
        <dbReference type="EMBL" id="MBH0781064.1"/>
    </source>
</evidence>
<dbReference type="EMBL" id="JADMLG010000020">
    <property type="protein sequence ID" value="MBH0781064.1"/>
    <property type="molecule type" value="Genomic_DNA"/>
</dbReference>
<name>A0A931IGL2_9NOCA</name>
<evidence type="ECO:0000313" key="2">
    <source>
        <dbReference type="Proteomes" id="UP000655751"/>
    </source>
</evidence>
<organism evidence="1 2">
    <name type="scientific">Nocardia bovistercoris</name>
    <dbReference type="NCBI Taxonomy" id="2785916"/>
    <lineage>
        <taxon>Bacteria</taxon>
        <taxon>Bacillati</taxon>
        <taxon>Actinomycetota</taxon>
        <taxon>Actinomycetes</taxon>
        <taxon>Mycobacteriales</taxon>
        <taxon>Nocardiaceae</taxon>
        <taxon>Nocardia</taxon>
    </lineage>
</organism>
<dbReference type="SUPFAM" id="SSF52833">
    <property type="entry name" value="Thioredoxin-like"/>
    <property type="match status" value="1"/>
</dbReference>
<comment type="caution">
    <text evidence="1">The sequence shown here is derived from an EMBL/GenBank/DDBJ whole genome shotgun (WGS) entry which is preliminary data.</text>
</comment>
<dbReference type="AlphaFoldDB" id="A0A931IGL2"/>
<dbReference type="Gene3D" id="3.40.30.10">
    <property type="entry name" value="Glutaredoxin"/>
    <property type="match status" value="1"/>
</dbReference>
<reference evidence="1" key="1">
    <citation type="submission" date="2020-11" db="EMBL/GenBank/DDBJ databases">
        <title>Nocardia NEAU-351.nov., a novel actinomycete isolated from the cow dung.</title>
        <authorList>
            <person name="Zhang X."/>
        </authorList>
    </citation>
    <scope>NUCLEOTIDE SEQUENCE</scope>
    <source>
        <strain evidence="1">NEAU-351</strain>
    </source>
</reference>
<keyword evidence="2" id="KW-1185">Reference proteome</keyword>
<proteinExistence type="predicted"/>
<dbReference type="InterPro" id="IPR053977">
    <property type="entry name" value="Rv2466c-like"/>
</dbReference>
<accession>A0A931IGL2</accession>
<dbReference type="Pfam" id="PF22234">
    <property type="entry name" value="Rv2466c-like"/>
    <property type="match status" value="1"/>
</dbReference>
<dbReference type="Proteomes" id="UP000655751">
    <property type="component" value="Unassembled WGS sequence"/>
</dbReference>
<gene>
    <name evidence="1" type="ORF">IT779_32805</name>
</gene>
<sequence>MTEIDLYVDPVCPFAWVTARWLLDTAATDHDVTLKQMSLAVLNDGQSVDAGHASMLERSRRVGRVFAAAVGRHGGAAFMPLYLALGTRLHPRGPHTDDNAVVEAALAAAGLEPGLVAAFDDHALDPAVSAAHRASQDAVGGRAGSPVIVVDGHGFFGPVLTAPPPHDRADDLLTALVTAATTPGFAALTRPYQGPPDFTACGSADAR</sequence>